<dbReference type="AlphaFoldDB" id="W2HHU4"/>
<organism evidence="1">
    <name type="scientific">Phytophthora nicotianae</name>
    <name type="common">Potato buckeye rot agent</name>
    <name type="synonym">Phytophthora parasitica</name>
    <dbReference type="NCBI Taxonomy" id="4792"/>
    <lineage>
        <taxon>Eukaryota</taxon>
        <taxon>Sar</taxon>
        <taxon>Stramenopiles</taxon>
        <taxon>Oomycota</taxon>
        <taxon>Peronosporomycetes</taxon>
        <taxon>Peronosporales</taxon>
        <taxon>Peronosporaceae</taxon>
        <taxon>Phytophthora</taxon>
    </lineage>
</organism>
<reference evidence="1" key="1">
    <citation type="submission" date="2013-11" db="EMBL/GenBank/DDBJ databases">
        <title>The Genome Sequence of Phytophthora parasitica CJ02B3.</title>
        <authorList>
            <consortium name="The Broad Institute Genomics Platform"/>
            <person name="Russ C."/>
            <person name="Tyler B."/>
            <person name="Panabieres F."/>
            <person name="Shan W."/>
            <person name="Tripathy S."/>
            <person name="Grunwald N."/>
            <person name="Machado M."/>
            <person name="Johnson C.S."/>
            <person name="Arredondo F."/>
            <person name="Hong C."/>
            <person name="Coffey M."/>
            <person name="Young S.K."/>
            <person name="Zeng Q."/>
            <person name="Gargeya S."/>
            <person name="Fitzgerald M."/>
            <person name="Abouelleil A."/>
            <person name="Alvarado L."/>
            <person name="Chapman S.B."/>
            <person name="Gainer-Dewar J."/>
            <person name="Goldberg J."/>
            <person name="Griggs A."/>
            <person name="Gujja S."/>
            <person name="Hansen M."/>
            <person name="Howarth C."/>
            <person name="Imamovic A."/>
            <person name="Ireland A."/>
            <person name="Larimer J."/>
            <person name="McCowan C."/>
            <person name="Murphy C."/>
            <person name="Pearson M."/>
            <person name="Poon T.W."/>
            <person name="Priest M."/>
            <person name="Roberts A."/>
            <person name="Saif S."/>
            <person name="Shea T."/>
            <person name="Sykes S."/>
            <person name="Wortman J."/>
            <person name="Nusbaum C."/>
            <person name="Birren B."/>
        </authorList>
    </citation>
    <scope>NUCLEOTIDE SEQUENCE [LARGE SCALE GENOMIC DNA]</scope>
    <source>
        <strain evidence="1">CJ02B3</strain>
    </source>
</reference>
<evidence type="ECO:0000313" key="1">
    <source>
        <dbReference type="EMBL" id="ETK94051.1"/>
    </source>
</evidence>
<name>W2HHU4_PHYNI</name>
<dbReference type="Proteomes" id="UP000053236">
    <property type="component" value="Unassembled WGS sequence"/>
</dbReference>
<protein>
    <recommendedName>
        <fullName evidence="2">Ferric reductase NAD binding domain-containing protein</fullName>
    </recommendedName>
</protein>
<accession>W2HHU4</accession>
<dbReference type="Gene3D" id="3.40.50.80">
    <property type="entry name" value="Nucleotide-binding domain of ferredoxin-NADP reductase (FNR) module"/>
    <property type="match status" value="1"/>
</dbReference>
<sequence>MGEKAKQDDSTRVAVLVCGPTSLVDTVVTTSIALSKEMDVHFDVHTELFDF</sequence>
<gene>
    <name evidence="1" type="ORF">L915_02839</name>
</gene>
<proteinExistence type="predicted"/>
<dbReference type="EMBL" id="KI684734">
    <property type="protein sequence ID" value="ETK94051.1"/>
    <property type="molecule type" value="Genomic_DNA"/>
</dbReference>
<dbReference type="InterPro" id="IPR039261">
    <property type="entry name" value="FNR_nucleotide-bd"/>
</dbReference>
<evidence type="ECO:0008006" key="2">
    <source>
        <dbReference type="Google" id="ProtNLM"/>
    </source>
</evidence>